<name>A0ABU7IC24_9SPHI</name>
<reference evidence="1 2" key="1">
    <citation type="submission" date="2024-01" db="EMBL/GenBank/DDBJ databases">
        <title>Pedobacter sp. nov., isolated from fresh soil.</title>
        <authorList>
            <person name="Le N.T.T."/>
        </authorList>
    </citation>
    <scope>NUCLEOTIDE SEQUENCE [LARGE SCALE GENOMIC DNA]</scope>
    <source>
        <strain evidence="1 2">KR3-3</strain>
    </source>
</reference>
<dbReference type="Proteomes" id="UP001336835">
    <property type="component" value="Unassembled WGS sequence"/>
</dbReference>
<keyword evidence="2" id="KW-1185">Reference proteome</keyword>
<proteinExistence type="predicted"/>
<accession>A0ABU7IC24</accession>
<gene>
    <name evidence="1" type="ORF">VRU48_18085</name>
</gene>
<dbReference type="RefSeq" id="WP_330109326.1">
    <property type="nucleotide sequence ID" value="NZ_JAZDQT010000003.1"/>
</dbReference>
<protein>
    <submittedName>
        <fullName evidence="1">Uncharacterized protein</fullName>
    </submittedName>
</protein>
<sequence>MKAKIALVFVLLSIGLLLSFKSITQHDCMVFLSLAAKEKIKVYSDALKSKEIASLGHHFASEDYLMITILDSKNNCYQVEVAYAIAGKSIRGWISHTEKLAVYAKASNKKIRFYQSFERNSKVTTAAYNPNELKVLAYHKGWLKVGEGKTVLGWLPMEEQCGNPYTTCN</sequence>
<comment type="caution">
    <text evidence="1">The sequence shown here is derived from an EMBL/GenBank/DDBJ whole genome shotgun (WGS) entry which is preliminary data.</text>
</comment>
<evidence type="ECO:0000313" key="2">
    <source>
        <dbReference type="Proteomes" id="UP001336835"/>
    </source>
</evidence>
<evidence type="ECO:0000313" key="1">
    <source>
        <dbReference type="EMBL" id="MEE1947040.1"/>
    </source>
</evidence>
<dbReference type="EMBL" id="JAZDQT010000003">
    <property type="protein sequence ID" value="MEE1947040.1"/>
    <property type="molecule type" value="Genomic_DNA"/>
</dbReference>
<organism evidence="1 2">
    <name type="scientific">Pedobacter albus</name>
    <dbReference type="NCBI Taxonomy" id="3113905"/>
    <lineage>
        <taxon>Bacteria</taxon>
        <taxon>Pseudomonadati</taxon>
        <taxon>Bacteroidota</taxon>
        <taxon>Sphingobacteriia</taxon>
        <taxon>Sphingobacteriales</taxon>
        <taxon>Sphingobacteriaceae</taxon>
        <taxon>Pedobacter</taxon>
    </lineage>
</organism>